<name>A0A928VPA6_9CYAN</name>
<dbReference type="PROSITE" id="PS51708">
    <property type="entry name" value="CHAD"/>
    <property type="match status" value="1"/>
</dbReference>
<evidence type="ECO:0000313" key="3">
    <source>
        <dbReference type="Proteomes" id="UP000625316"/>
    </source>
</evidence>
<dbReference type="Proteomes" id="UP000625316">
    <property type="component" value="Unassembled WGS sequence"/>
</dbReference>
<organism evidence="2 3">
    <name type="scientific">Romeriopsis navalis LEGE 11480</name>
    <dbReference type="NCBI Taxonomy" id="2777977"/>
    <lineage>
        <taxon>Bacteria</taxon>
        <taxon>Bacillati</taxon>
        <taxon>Cyanobacteriota</taxon>
        <taxon>Cyanophyceae</taxon>
        <taxon>Leptolyngbyales</taxon>
        <taxon>Leptolyngbyaceae</taxon>
        <taxon>Romeriopsis</taxon>
        <taxon>Romeriopsis navalis</taxon>
    </lineage>
</organism>
<dbReference type="InterPro" id="IPR007899">
    <property type="entry name" value="CHAD_dom"/>
</dbReference>
<sequence length="319" mass="37093">MTKSIPKTEAQSITVDALPQGVVVPPITLGDYVYRLVKKQFTHMMREESAVLADQDPEPLHQMRINARRLRSTMELFEAVVEMPAAYQPQHLRKFNRTLGKLRNLDVVMARLQQDYYPSLPPDEQKSLAWCLKKLRKQRRQALKSVKKTLQRQSFSQYYEHWLKSPRYREAAGRSLTQTLPHLLMPKLAHFLAHPAWSISADTCNGDNQTNLHDLRKVVKHLRYQLEGVKDRGSEDSVEWIASFKLLQDCLGTIQDLAVLRQVIVATLPKVGRSLLQLEAIFHQQQAAALADWERLRQPYLQPQYQYQCYQRVLRSLQV</sequence>
<evidence type="ECO:0000313" key="2">
    <source>
        <dbReference type="EMBL" id="MBE9029639.1"/>
    </source>
</evidence>
<reference evidence="2" key="1">
    <citation type="submission" date="2020-10" db="EMBL/GenBank/DDBJ databases">
        <authorList>
            <person name="Castelo-Branco R."/>
            <person name="Eusebio N."/>
            <person name="Adriana R."/>
            <person name="Vieira A."/>
            <person name="Brugerolle De Fraissinette N."/>
            <person name="Rezende De Castro R."/>
            <person name="Schneider M.P."/>
            <person name="Vasconcelos V."/>
            <person name="Leao P.N."/>
        </authorList>
    </citation>
    <scope>NUCLEOTIDE SEQUENCE</scope>
    <source>
        <strain evidence="2">LEGE 11480</strain>
    </source>
</reference>
<proteinExistence type="predicted"/>
<dbReference type="PANTHER" id="PTHR39339">
    <property type="entry name" value="SLR1444 PROTEIN"/>
    <property type="match status" value="1"/>
</dbReference>
<dbReference type="InterPro" id="IPR038186">
    <property type="entry name" value="CHAD_dom_sf"/>
</dbReference>
<accession>A0A928VPA6</accession>
<dbReference type="AlphaFoldDB" id="A0A928VPA6"/>
<dbReference type="PANTHER" id="PTHR39339:SF1">
    <property type="entry name" value="CHAD DOMAIN-CONTAINING PROTEIN"/>
    <property type="match status" value="1"/>
</dbReference>
<dbReference type="RefSeq" id="WP_264324457.1">
    <property type="nucleotide sequence ID" value="NZ_JADEXQ010000019.1"/>
</dbReference>
<evidence type="ECO:0000259" key="1">
    <source>
        <dbReference type="PROSITE" id="PS51708"/>
    </source>
</evidence>
<dbReference type="SMART" id="SM00880">
    <property type="entry name" value="CHAD"/>
    <property type="match status" value="1"/>
</dbReference>
<dbReference type="EMBL" id="JADEXQ010000019">
    <property type="protein sequence ID" value="MBE9029639.1"/>
    <property type="molecule type" value="Genomic_DNA"/>
</dbReference>
<dbReference type="Pfam" id="PF05235">
    <property type="entry name" value="CHAD"/>
    <property type="match status" value="1"/>
</dbReference>
<feature type="domain" description="CHAD" evidence="1">
    <location>
        <begin position="26"/>
        <end position="314"/>
    </location>
</feature>
<keyword evidence="3" id="KW-1185">Reference proteome</keyword>
<dbReference type="Gene3D" id="1.40.20.10">
    <property type="entry name" value="CHAD domain"/>
    <property type="match status" value="1"/>
</dbReference>
<comment type="caution">
    <text evidence="2">The sequence shown here is derived from an EMBL/GenBank/DDBJ whole genome shotgun (WGS) entry which is preliminary data.</text>
</comment>
<protein>
    <submittedName>
        <fullName evidence="2">CHAD domain-containing protein</fullName>
    </submittedName>
</protein>
<gene>
    <name evidence="2" type="ORF">IQ266_07840</name>
</gene>